<name>A0A2S4MC65_9HYPH</name>
<feature type="signal peptide" evidence="1">
    <location>
        <begin position="1"/>
        <end position="22"/>
    </location>
</feature>
<accession>A0A2S4MC65</accession>
<comment type="caution">
    <text evidence="2">The sequence shown here is derived from an EMBL/GenBank/DDBJ whole genome shotgun (WGS) entry which is preliminary data.</text>
</comment>
<gene>
    <name evidence="2" type="ORF">CYD53_1054</name>
</gene>
<evidence type="ECO:0000256" key="1">
    <source>
        <dbReference type="SAM" id="SignalP"/>
    </source>
</evidence>
<proteinExistence type="predicted"/>
<organism evidence="2 3">
    <name type="scientific">Bosea psychrotolerans</name>
    <dbReference type="NCBI Taxonomy" id="1871628"/>
    <lineage>
        <taxon>Bacteria</taxon>
        <taxon>Pseudomonadati</taxon>
        <taxon>Pseudomonadota</taxon>
        <taxon>Alphaproteobacteria</taxon>
        <taxon>Hyphomicrobiales</taxon>
        <taxon>Boseaceae</taxon>
        <taxon>Bosea</taxon>
    </lineage>
</organism>
<dbReference type="EMBL" id="PQFZ01000005">
    <property type="protein sequence ID" value="POR52340.1"/>
    <property type="molecule type" value="Genomic_DNA"/>
</dbReference>
<evidence type="ECO:0008006" key="4">
    <source>
        <dbReference type="Google" id="ProtNLM"/>
    </source>
</evidence>
<keyword evidence="1" id="KW-0732">Signal</keyword>
<keyword evidence="3" id="KW-1185">Reference proteome</keyword>
<dbReference type="AlphaFoldDB" id="A0A2S4MC65"/>
<evidence type="ECO:0000313" key="3">
    <source>
        <dbReference type="Proteomes" id="UP000236919"/>
    </source>
</evidence>
<sequence length="116" mass="12359">MMKFQRVIATATAGLCAGLMLAAAPAAAQKAKPPAQIKITNMRASPLTTFEIATTGDQSRLVAKLAKPLEPGKSTSIKLNKPSGCNYYVLARFGDDAESDGESMDLCKDRVIRLTE</sequence>
<evidence type="ECO:0000313" key="2">
    <source>
        <dbReference type="EMBL" id="POR52340.1"/>
    </source>
</evidence>
<protein>
    <recommendedName>
        <fullName evidence="4">Beta/gamma crystallin</fullName>
    </recommendedName>
</protein>
<dbReference type="Proteomes" id="UP000236919">
    <property type="component" value="Unassembled WGS sequence"/>
</dbReference>
<reference evidence="2 3" key="1">
    <citation type="submission" date="2018-01" db="EMBL/GenBank/DDBJ databases">
        <title>Genomic Encyclopedia of Type Strains, Phase III (KMG-III): the genomes of soil and plant-associated and newly described type strains.</title>
        <authorList>
            <person name="Whitman W."/>
        </authorList>
    </citation>
    <scope>NUCLEOTIDE SEQUENCE [LARGE SCALE GENOMIC DNA]</scope>
    <source>
        <strain evidence="2 3">1131</strain>
    </source>
</reference>
<feature type="chain" id="PRO_5015453630" description="Beta/gamma crystallin" evidence="1">
    <location>
        <begin position="23"/>
        <end position="116"/>
    </location>
</feature>